<reference evidence="2" key="1">
    <citation type="submission" date="2020-10" db="EMBL/GenBank/DDBJ databases">
        <authorList>
            <person name="Kusch S."/>
        </authorList>
    </citation>
    <scope>NUCLEOTIDE SEQUENCE</scope>
    <source>
        <strain evidence="2">SwB9</strain>
    </source>
</reference>
<dbReference type="EMBL" id="CAJHIA010000034">
    <property type="protein sequence ID" value="CAD6450198.1"/>
    <property type="molecule type" value="Genomic_DNA"/>
</dbReference>
<evidence type="ECO:0000313" key="3">
    <source>
        <dbReference type="Proteomes" id="UP000624404"/>
    </source>
</evidence>
<name>A0A8H2ZV20_9HELO</name>
<comment type="caution">
    <text evidence="2">The sequence shown here is derived from an EMBL/GenBank/DDBJ whole genome shotgun (WGS) entry which is preliminary data.</text>
</comment>
<dbReference type="Proteomes" id="UP000624404">
    <property type="component" value="Unassembled WGS sequence"/>
</dbReference>
<feature type="region of interest" description="Disordered" evidence="1">
    <location>
        <begin position="1"/>
        <end position="48"/>
    </location>
</feature>
<evidence type="ECO:0000313" key="2">
    <source>
        <dbReference type="EMBL" id="CAD6450198.1"/>
    </source>
</evidence>
<sequence length="370" mass="40850">MDFNISASEDSHKEREPKIREWQEKTKNEKQPRFKMEKQFKKRQPAGKRKIVTHFVDELSDPRSDDEISDDDWKLELKIKIEPGDVVPWSATSSRSFSDPTVVNPNSTTQATGTKPSGNGGLFQGYNASALAATDTYHPTTPNSRFNFNPPATGMHTSYMNMNMASKPAKRNPSNSTYTDQAINLGSPKLKPKTRAQALAHSDHEMQTSIAKFAGLSPYPTMHSPIDVHRSFSAGRMSTSFEVSNVDLDAETDNPPPYSAQALSILPECNSAMDTSTTANANANTDTKSLNRPWPSASPCISDISSASGYIGYNSTCGENQGVFGNYASGESDERERKKIRAESRDETEDGKQMVHDMDNAENDVKMSEE</sequence>
<feature type="region of interest" description="Disordered" evidence="1">
    <location>
        <begin position="323"/>
        <end position="370"/>
    </location>
</feature>
<dbReference type="AlphaFoldDB" id="A0A8H2ZV20"/>
<feature type="compositionally biased region" description="Basic and acidic residues" evidence="1">
    <location>
        <begin position="332"/>
        <end position="370"/>
    </location>
</feature>
<organism evidence="2 3">
    <name type="scientific">Sclerotinia trifoliorum</name>
    <dbReference type="NCBI Taxonomy" id="28548"/>
    <lineage>
        <taxon>Eukaryota</taxon>
        <taxon>Fungi</taxon>
        <taxon>Dikarya</taxon>
        <taxon>Ascomycota</taxon>
        <taxon>Pezizomycotina</taxon>
        <taxon>Leotiomycetes</taxon>
        <taxon>Helotiales</taxon>
        <taxon>Sclerotiniaceae</taxon>
        <taxon>Sclerotinia</taxon>
    </lineage>
</organism>
<dbReference type="OrthoDB" id="3526530at2759"/>
<proteinExistence type="predicted"/>
<protein>
    <submittedName>
        <fullName evidence="2">9b747d40-1608-40c8-8fc4-853bcc32adb3-CDS</fullName>
    </submittedName>
</protein>
<feature type="compositionally biased region" description="Basic and acidic residues" evidence="1">
    <location>
        <begin position="9"/>
        <end position="39"/>
    </location>
</feature>
<evidence type="ECO:0000256" key="1">
    <source>
        <dbReference type="SAM" id="MobiDB-lite"/>
    </source>
</evidence>
<feature type="region of interest" description="Disordered" evidence="1">
    <location>
        <begin position="165"/>
        <end position="202"/>
    </location>
</feature>
<feature type="compositionally biased region" description="Polar residues" evidence="1">
    <location>
        <begin position="172"/>
        <end position="184"/>
    </location>
</feature>
<feature type="compositionally biased region" description="Polar residues" evidence="1">
    <location>
        <begin position="91"/>
        <end position="117"/>
    </location>
</feature>
<keyword evidence="3" id="KW-1185">Reference proteome</keyword>
<feature type="region of interest" description="Disordered" evidence="1">
    <location>
        <begin position="91"/>
        <end position="122"/>
    </location>
</feature>
<gene>
    <name evidence="2" type="ORF">SCLTRI_LOCUS9326</name>
</gene>
<accession>A0A8H2ZV20</accession>